<dbReference type="OMA" id="ANTICDE"/>
<reference evidence="1" key="2">
    <citation type="submission" date="2021-01" db="UniProtKB">
        <authorList>
            <consortium name="EnsemblMetazoa"/>
        </authorList>
    </citation>
    <scope>IDENTIFICATION</scope>
</reference>
<dbReference type="GeneID" id="100893430"/>
<dbReference type="EnsemblMetazoa" id="XM_003729456">
    <property type="protein sequence ID" value="XP_003729504"/>
    <property type="gene ID" value="LOC100893430"/>
</dbReference>
<reference evidence="2" key="1">
    <citation type="submission" date="2015-02" db="EMBL/GenBank/DDBJ databases">
        <title>Genome sequencing for Strongylocentrotus purpuratus.</title>
        <authorList>
            <person name="Murali S."/>
            <person name="Liu Y."/>
            <person name="Vee V."/>
            <person name="English A."/>
            <person name="Wang M."/>
            <person name="Skinner E."/>
            <person name="Han Y."/>
            <person name="Muzny D.M."/>
            <person name="Worley K.C."/>
            <person name="Gibbs R.A."/>
        </authorList>
    </citation>
    <scope>NUCLEOTIDE SEQUENCE</scope>
</reference>
<proteinExistence type="predicted"/>
<protein>
    <submittedName>
        <fullName evidence="1">Uncharacterized protein</fullName>
    </submittedName>
</protein>
<dbReference type="InParanoid" id="A0A7M7GIG2"/>
<evidence type="ECO:0000313" key="1">
    <source>
        <dbReference type="EnsemblMetazoa" id="XP_003729504"/>
    </source>
</evidence>
<evidence type="ECO:0000313" key="2">
    <source>
        <dbReference type="Proteomes" id="UP000007110"/>
    </source>
</evidence>
<dbReference type="RefSeq" id="XP_003729504.2">
    <property type="nucleotide sequence ID" value="XM_003729456.3"/>
</dbReference>
<keyword evidence="2" id="KW-1185">Reference proteome</keyword>
<organism evidence="1 2">
    <name type="scientific">Strongylocentrotus purpuratus</name>
    <name type="common">Purple sea urchin</name>
    <dbReference type="NCBI Taxonomy" id="7668"/>
    <lineage>
        <taxon>Eukaryota</taxon>
        <taxon>Metazoa</taxon>
        <taxon>Echinodermata</taxon>
        <taxon>Eleutherozoa</taxon>
        <taxon>Echinozoa</taxon>
        <taxon>Echinoidea</taxon>
        <taxon>Euechinoidea</taxon>
        <taxon>Echinacea</taxon>
        <taxon>Camarodonta</taxon>
        <taxon>Echinidea</taxon>
        <taxon>Strongylocentrotidae</taxon>
        <taxon>Strongylocentrotus</taxon>
    </lineage>
</organism>
<accession>A0A7M7GIG2</accession>
<dbReference type="KEGG" id="spu:100893430"/>
<dbReference type="Proteomes" id="UP000007110">
    <property type="component" value="Unassembled WGS sequence"/>
</dbReference>
<dbReference type="OrthoDB" id="6107575at2759"/>
<dbReference type="AlphaFoldDB" id="A0A7M7GIG2"/>
<name>A0A7M7GIG2_STRPU</name>
<sequence length="331" mass="37566">MNPKTLSADPVASGNVVETAQGVGAAKEDDAVAIKGYARKPVPVKFPKCWEFMTLNQRRENVIDKHSIYGNPSNLTGLPIPGQRTAIVRELSDIGWREERGYIKKVTGFPLSACVNGMRNETKRRVRHLSPIRLPTANTICDEYNWMHNGVHGKMLLSNKKYRHILQSNLAESHDEKQKLHYCEVLGQRVCADCIEHTNRKMAIEYQHEAFPEIEVTASRLIAPKLSKLLSDRLKSAVPSPEYNQQTMEAGLLGNAQSPPPYRQPSALRNQRRVTIYSDAMINSLHQTLKRDRRMTAETLHDVREMRLKKGKRATLRQLPLDKLNEANKGM</sequence>